<comment type="caution">
    <text evidence="5">The sequence shown here is derived from an EMBL/GenBank/DDBJ whole genome shotgun (WGS) entry which is preliminary data.</text>
</comment>
<dbReference type="Pfam" id="PF01420">
    <property type="entry name" value="Methylase_S"/>
    <property type="match status" value="2"/>
</dbReference>
<dbReference type="CDD" id="cd17275">
    <property type="entry name" value="RMtype1_S_MjaORF132P-TRD1-CR1_like"/>
    <property type="match status" value="1"/>
</dbReference>
<dbReference type="InterPro" id="IPR052021">
    <property type="entry name" value="Type-I_RS_S_subunit"/>
</dbReference>
<dbReference type="AlphaFoldDB" id="A0A2W6NJ45"/>
<feature type="domain" description="Type I restriction modification DNA specificity" evidence="4">
    <location>
        <begin position="233"/>
        <end position="417"/>
    </location>
</feature>
<evidence type="ECO:0000256" key="1">
    <source>
        <dbReference type="ARBA" id="ARBA00010923"/>
    </source>
</evidence>
<evidence type="ECO:0000256" key="3">
    <source>
        <dbReference type="ARBA" id="ARBA00023125"/>
    </source>
</evidence>
<dbReference type="InterPro" id="IPR044946">
    <property type="entry name" value="Restrct_endonuc_typeI_TRD_sf"/>
</dbReference>
<evidence type="ECO:0000313" key="6">
    <source>
        <dbReference type="Proteomes" id="UP000249746"/>
    </source>
</evidence>
<dbReference type="Gene3D" id="1.10.287.1120">
    <property type="entry name" value="Bipartite methylase S protein"/>
    <property type="match status" value="1"/>
</dbReference>
<sequence length="438" mass="50129">MRAFKDSGIEWLGEIPEYWEVVKIKHIAEKLIGGGTPDTSISDYWSSDKSNSYLWVSIEDITKSSFIRDTSRRITQKGLEASSAKIIPPFSILYSIYASLGKIAYSDLPVTTNQAILAIQPKKEIFYKFLFYILHSTTKYIITLSSATTQNNISLLIVQNLKIPLPSLEEQKAIADFLDSKCMQITNFIEKKQKLITLLNEKKQSLINECVTKGLDKNVNFKDSGIEHLGEIPKHWEVSKIKFVAYVKGRIGFHGLNSNEFQYNEGAYLVTGNDFDNNEISWDKCRRIGEKRFYEDPNIHLQNDDLLITKDGTIGKTAIVKKCPNQATLNTGIFLVRVREKICSVKYLFYIINAQYFKEFVALKTCGSTIKHLYQSDFHEFKSPLPPIEEQEQIAQFLDSKISKIDKIIEKTKKQIKLIKEYKTTLINQAVCGRIGKN</sequence>
<keyword evidence="3" id="KW-0238">DNA-binding</keyword>
<organism evidence="5 6">
    <name type="scientific">Helicobacter valdiviensis</name>
    <dbReference type="NCBI Taxonomy" id="1458358"/>
    <lineage>
        <taxon>Bacteria</taxon>
        <taxon>Pseudomonadati</taxon>
        <taxon>Campylobacterota</taxon>
        <taxon>Epsilonproteobacteria</taxon>
        <taxon>Campylobacterales</taxon>
        <taxon>Helicobacteraceae</taxon>
        <taxon>Helicobacter</taxon>
    </lineage>
</organism>
<keyword evidence="2" id="KW-0680">Restriction system</keyword>
<dbReference type="GO" id="GO:0009307">
    <property type="term" value="P:DNA restriction-modification system"/>
    <property type="evidence" value="ECO:0007669"/>
    <property type="project" value="UniProtKB-KW"/>
</dbReference>
<dbReference type="OrthoDB" id="5323932at2"/>
<feature type="domain" description="Type I restriction modification DNA specificity" evidence="4">
    <location>
        <begin position="16"/>
        <end position="183"/>
    </location>
</feature>
<dbReference type="Proteomes" id="UP000249746">
    <property type="component" value="Unassembled WGS sequence"/>
</dbReference>
<protein>
    <recommendedName>
        <fullName evidence="4">Type I restriction modification DNA specificity domain-containing protein</fullName>
    </recommendedName>
</protein>
<gene>
    <name evidence="5" type="ORF">B6S12_01090</name>
</gene>
<name>A0A2W6NJ45_9HELI</name>
<evidence type="ECO:0000313" key="5">
    <source>
        <dbReference type="EMBL" id="PZT48920.1"/>
    </source>
</evidence>
<dbReference type="GO" id="GO:0003677">
    <property type="term" value="F:DNA binding"/>
    <property type="evidence" value="ECO:0007669"/>
    <property type="project" value="UniProtKB-KW"/>
</dbReference>
<accession>A0A2W6NJ45</accession>
<dbReference type="RefSeq" id="WP_111228977.1">
    <property type="nucleotide sequence ID" value="NZ_NBIU01000002.1"/>
</dbReference>
<comment type="similarity">
    <text evidence="1">Belongs to the type-I restriction system S methylase family.</text>
</comment>
<keyword evidence="6" id="KW-1185">Reference proteome</keyword>
<proteinExistence type="inferred from homology"/>
<dbReference type="InterPro" id="IPR000055">
    <property type="entry name" value="Restrct_endonuc_typeI_TRD"/>
</dbReference>
<dbReference type="PANTHER" id="PTHR30408:SF12">
    <property type="entry name" value="TYPE I RESTRICTION ENZYME MJAVIII SPECIFICITY SUBUNIT"/>
    <property type="match status" value="1"/>
</dbReference>
<dbReference type="EMBL" id="NBIU01000002">
    <property type="protein sequence ID" value="PZT48920.1"/>
    <property type="molecule type" value="Genomic_DNA"/>
</dbReference>
<dbReference type="PANTHER" id="PTHR30408">
    <property type="entry name" value="TYPE-1 RESTRICTION ENZYME ECOKI SPECIFICITY PROTEIN"/>
    <property type="match status" value="1"/>
</dbReference>
<evidence type="ECO:0000259" key="4">
    <source>
        <dbReference type="Pfam" id="PF01420"/>
    </source>
</evidence>
<reference evidence="5 6" key="1">
    <citation type="submission" date="2017-03" db="EMBL/GenBank/DDBJ databases">
        <title>Genomic and clinical evidence uncovers the enterohepatic species Helicobacter valdiviensis as a potential human intestinal pathogen.</title>
        <authorList>
            <person name="Fresia P."/>
            <person name="Jara R."/>
            <person name="Sierra R."/>
            <person name="Ferres I."/>
            <person name="Greif G."/>
            <person name="Iraola G."/>
            <person name="Collado L."/>
        </authorList>
    </citation>
    <scope>NUCLEOTIDE SEQUENCE [LARGE SCALE GENOMIC DNA]</scope>
    <source>
        <strain evidence="5 6">WBE14</strain>
    </source>
</reference>
<evidence type="ECO:0000256" key="2">
    <source>
        <dbReference type="ARBA" id="ARBA00022747"/>
    </source>
</evidence>
<dbReference type="Gene3D" id="3.90.220.20">
    <property type="entry name" value="DNA methylase specificity domains"/>
    <property type="match status" value="2"/>
</dbReference>
<dbReference type="SUPFAM" id="SSF116734">
    <property type="entry name" value="DNA methylase specificity domain"/>
    <property type="match status" value="2"/>
</dbReference>